<dbReference type="RefSeq" id="WP_214393289.1">
    <property type="nucleotide sequence ID" value="NZ_JAFLWW010000011.1"/>
</dbReference>
<gene>
    <name evidence="6" type="ORF">J1C56_28165</name>
</gene>
<evidence type="ECO:0000256" key="1">
    <source>
        <dbReference type="ARBA" id="ARBA00010062"/>
    </source>
</evidence>
<evidence type="ECO:0000256" key="4">
    <source>
        <dbReference type="ARBA" id="ARBA00022970"/>
    </source>
</evidence>
<keyword evidence="2" id="KW-0813">Transport</keyword>
<dbReference type="InterPro" id="IPR006311">
    <property type="entry name" value="TAT_signal"/>
</dbReference>
<dbReference type="EMBL" id="JAFLWW010000011">
    <property type="protein sequence ID" value="MBT1159450.1"/>
    <property type="molecule type" value="Genomic_DNA"/>
</dbReference>
<dbReference type="Pfam" id="PF13458">
    <property type="entry name" value="Peripla_BP_6"/>
    <property type="match status" value="1"/>
</dbReference>
<dbReference type="GO" id="GO:0006865">
    <property type="term" value="P:amino acid transport"/>
    <property type="evidence" value="ECO:0007669"/>
    <property type="project" value="UniProtKB-KW"/>
</dbReference>
<dbReference type="Gene3D" id="3.40.50.2300">
    <property type="match status" value="2"/>
</dbReference>
<evidence type="ECO:0000313" key="6">
    <source>
        <dbReference type="EMBL" id="MBT1159450.1"/>
    </source>
</evidence>
<evidence type="ECO:0000259" key="5">
    <source>
        <dbReference type="Pfam" id="PF13458"/>
    </source>
</evidence>
<keyword evidence="3" id="KW-0732">Signal</keyword>
<reference evidence="6" key="1">
    <citation type="journal article" date="2021" name="Microorganisms">
        <title>Phylogenomic Reconstruction and Metabolic Potential of the Genus Aminobacter.</title>
        <authorList>
            <person name="Artuso I."/>
            <person name="Turrini P."/>
            <person name="Pirolo M."/>
            <person name="Lugli G.A."/>
            <person name="Ventura M."/>
            <person name="Visca P."/>
        </authorList>
    </citation>
    <scope>NUCLEOTIDE SEQUENCE</scope>
    <source>
        <strain evidence="6">LMG 26462</strain>
    </source>
</reference>
<sequence length="414" mass="44390">MRLNRRHFLATSAAGLGALAMPGILRAQQGEAVRIGLITTLSGPGQLYGNYIKDGSEIAVERLNAAGGVNGAKIELVVRDDKNSPEGAVTAFRELTGNGIKLFAQGTFTANLLGTLPLLEDADVTMVMVGASALALTHEAYNPRAFRLGFSSPMCFGGYGNLMAQKHPEIEKWAMLRSDVTALADITNAFSNGLKAETEKAGRKVEVLDPVLVPYGGADFRNQISNIIGSGAPGLFNVLQGADAISYYKQARTFSLDEKFKVLCDSANEFAIAKAMGANTPASLWSWTGWYPAANKDNAVSDEVHKAYIKLRGDEYPNWYIGVSHDSILTIANAVAKAGSLDAAKLVPTIETETPQGALGKIHFRKEDHAFAGDLTYIRFGRDDKNANGWSVFETAQLPGAEFLERATPGSKLN</sequence>
<dbReference type="InterPro" id="IPR051010">
    <property type="entry name" value="BCAA_transport"/>
</dbReference>
<dbReference type="InterPro" id="IPR000709">
    <property type="entry name" value="Leu_Ile_Val-bd"/>
</dbReference>
<name>A0A9X1D6Z9_9HYPH</name>
<organism evidence="6 7">
    <name type="scientific">Aminobacter anthyllidis</name>
    <dbReference type="NCBI Taxonomy" id="1035067"/>
    <lineage>
        <taxon>Bacteria</taxon>
        <taxon>Pseudomonadati</taxon>
        <taxon>Pseudomonadota</taxon>
        <taxon>Alphaproteobacteria</taxon>
        <taxon>Hyphomicrobiales</taxon>
        <taxon>Phyllobacteriaceae</taxon>
        <taxon>Aminobacter</taxon>
    </lineage>
</organism>
<keyword evidence="7" id="KW-1185">Reference proteome</keyword>
<dbReference type="Proteomes" id="UP001138921">
    <property type="component" value="Unassembled WGS sequence"/>
</dbReference>
<keyword evidence="4" id="KW-0029">Amino-acid transport</keyword>
<dbReference type="PRINTS" id="PR00337">
    <property type="entry name" value="LEUILEVALBP"/>
</dbReference>
<dbReference type="AlphaFoldDB" id="A0A9X1D6Z9"/>
<comment type="caution">
    <text evidence="6">The sequence shown here is derived from an EMBL/GenBank/DDBJ whole genome shotgun (WGS) entry which is preliminary data.</text>
</comment>
<accession>A0A9X1D6Z9</accession>
<protein>
    <submittedName>
        <fullName evidence="6">ABC transporter substrate-binding protein</fullName>
    </submittedName>
</protein>
<dbReference type="PROSITE" id="PS51318">
    <property type="entry name" value="TAT"/>
    <property type="match status" value="1"/>
</dbReference>
<evidence type="ECO:0000313" key="7">
    <source>
        <dbReference type="Proteomes" id="UP001138921"/>
    </source>
</evidence>
<proteinExistence type="inferred from homology"/>
<feature type="domain" description="Leucine-binding protein" evidence="5">
    <location>
        <begin position="33"/>
        <end position="378"/>
    </location>
</feature>
<evidence type="ECO:0000256" key="3">
    <source>
        <dbReference type="ARBA" id="ARBA00022729"/>
    </source>
</evidence>
<dbReference type="PANTHER" id="PTHR30483">
    <property type="entry name" value="LEUCINE-SPECIFIC-BINDING PROTEIN"/>
    <property type="match status" value="1"/>
</dbReference>
<dbReference type="InterPro" id="IPR028082">
    <property type="entry name" value="Peripla_BP_I"/>
</dbReference>
<dbReference type="PANTHER" id="PTHR30483:SF37">
    <property type="entry name" value="ABC TRANSPORTER SUBSTRATE-BINDING PROTEIN"/>
    <property type="match status" value="1"/>
</dbReference>
<dbReference type="InterPro" id="IPR028081">
    <property type="entry name" value="Leu-bd"/>
</dbReference>
<evidence type="ECO:0000256" key="2">
    <source>
        <dbReference type="ARBA" id="ARBA00022448"/>
    </source>
</evidence>
<dbReference type="SUPFAM" id="SSF53822">
    <property type="entry name" value="Periplasmic binding protein-like I"/>
    <property type="match status" value="1"/>
</dbReference>
<comment type="similarity">
    <text evidence="1">Belongs to the leucine-binding protein family.</text>
</comment>
<reference evidence="6" key="2">
    <citation type="submission" date="2021-03" db="EMBL/GenBank/DDBJ databases">
        <authorList>
            <person name="Artuso I."/>
            <person name="Turrini P."/>
            <person name="Pirolo M."/>
            <person name="Lugli G.A."/>
            <person name="Ventura M."/>
            <person name="Visca P."/>
        </authorList>
    </citation>
    <scope>NUCLEOTIDE SEQUENCE</scope>
    <source>
        <strain evidence="6">LMG 26462</strain>
    </source>
</reference>